<dbReference type="AlphaFoldDB" id="A0A3B0YEX0"/>
<dbReference type="GO" id="GO:0016209">
    <property type="term" value="F:antioxidant activity"/>
    <property type="evidence" value="ECO:0007669"/>
    <property type="project" value="InterPro"/>
</dbReference>
<dbReference type="PROSITE" id="PS51352">
    <property type="entry name" value="THIOREDOXIN_2"/>
    <property type="match status" value="1"/>
</dbReference>
<protein>
    <recommendedName>
        <fullName evidence="2">Thioredoxin domain-containing protein</fullName>
    </recommendedName>
</protein>
<name>A0A3B0YEX0_9ZZZZ</name>
<feature type="domain" description="Thioredoxin" evidence="2">
    <location>
        <begin position="40"/>
        <end position="176"/>
    </location>
</feature>
<dbReference type="PANTHER" id="PTHR42852">
    <property type="entry name" value="THIOL:DISULFIDE INTERCHANGE PROTEIN DSBE"/>
    <property type="match status" value="1"/>
</dbReference>
<dbReference type="SUPFAM" id="SSF52833">
    <property type="entry name" value="Thioredoxin-like"/>
    <property type="match status" value="1"/>
</dbReference>
<reference evidence="3" key="1">
    <citation type="submission" date="2018-06" db="EMBL/GenBank/DDBJ databases">
        <authorList>
            <person name="Zhirakovskaya E."/>
        </authorList>
    </citation>
    <scope>NUCLEOTIDE SEQUENCE</scope>
</reference>
<keyword evidence="1" id="KW-0812">Transmembrane</keyword>
<evidence type="ECO:0000256" key="1">
    <source>
        <dbReference type="SAM" id="Phobius"/>
    </source>
</evidence>
<keyword evidence="1" id="KW-1133">Transmembrane helix</keyword>
<feature type="transmembrane region" description="Helical" evidence="1">
    <location>
        <begin position="16"/>
        <end position="36"/>
    </location>
</feature>
<dbReference type="PANTHER" id="PTHR42852:SF17">
    <property type="entry name" value="THIOREDOXIN-LIKE PROTEIN HI_1115"/>
    <property type="match status" value="1"/>
</dbReference>
<dbReference type="Pfam" id="PF00578">
    <property type="entry name" value="AhpC-TSA"/>
    <property type="match status" value="1"/>
</dbReference>
<dbReference type="InterPro" id="IPR013766">
    <property type="entry name" value="Thioredoxin_domain"/>
</dbReference>
<dbReference type="InterPro" id="IPR050553">
    <property type="entry name" value="Thioredoxin_ResA/DsbE_sf"/>
</dbReference>
<dbReference type="InterPro" id="IPR000866">
    <property type="entry name" value="AhpC/TSA"/>
</dbReference>
<dbReference type="InterPro" id="IPR036249">
    <property type="entry name" value="Thioredoxin-like_sf"/>
</dbReference>
<evidence type="ECO:0000313" key="3">
    <source>
        <dbReference type="EMBL" id="VAW72689.1"/>
    </source>
</evidence>
<dbReference type="GO" id="GO:0016491">
    <property type="term" value="F:oxidoreductase activity"/>
    <property type="evidence" value="ECO:0007669"/>
    <property type="project" value="InterPro"/>
</dbReference>
<dbReference type="EMBL" id="UOFJ01000680">
    <property type="protein sequence ID" value="VAW72689.1"/>
    <property type="molecule type" value="Genomic_DNA"/>
</dbReference>
<keyword evidence="1" id="KW-0472">Membrane</keyword>
<proteinExistence type="predicted"/>
<evidence type="ECO:0000259" key="2">
    <source>
        <dbReference type="PROSITE" id="PS51352"/>
    </source>
</evidence>
<sequence>MSRLKQLSSVYKRSRVVRFFAQILLLLMVYFVLRYWQGRDDIQGMAPIIQAVQLNGEAYDLAAHRGKPVLVHFWATWCAICEFESANIAALAKDYQVISVATWAESKREVVQYLRKEGLELPVIVDVDQHWAKQYAIKAVPYSFIVDRYGRIRFVEKGYSSELGLRARMWWLEMFD</sequence>
<gene>
    <name evidence="3" type="ORF">MNBD_GAMMA10-2636</name>
</gene>
<organism evidence="3">
    <name type="scientific">hydrothermal vent metagenome</name>
    <dbReference type="NCBI Taxonomy" id="652676"/>
    <lineage>
        <taxon>unclassified sequences</taxon>
        <taxon>metagenomes</taxon>
        <taxon>ecological metagenomes</taxon>
    </lineage>
</organism>
<dbReference type="Gene3D" id="3.40.30.10">
    <property type="entry name" value="Glutaredoxin"/>
    <property type="match status" value="1"/>
</dbReference>
<accession>A0A3B0YEX0</accession>